<accession>A0A7S1ZFD1</accession>
<dbReference type="GO" id="GO:2000045">
    <property type="term" value="P:regulation of G1/S transition of mitotic cell cycle"/>
    <property type="evidence" value="ECO:0007669"/>
    <property type="project" value="TreeGrafter"/>
</dbReference>
<feature type="compositionally biased region" description="Basic and acidic residues" evidence="3">
    <location>
        <begin position="158"/>
        <end position="171"/>
    </location>
</feature>
<name>A0A7S1ZFD1_TRICV</name>
<dbReference type="InterPro" id="IPR036997">
    <property type="entry name" value="PA28_C_sf"/>
</dbReference>
<feature type="region of interest" description="Disordered" evidence="3">
    <location>
        <begin position="148"/>
        <end position="181"/>
    </location>
</feature>
<evidence type="ECO:0000256" key="3">
    <source>
        <dbReference type="SAM" id="MobiDB-lite"/>
    </source>
</evidence>
<dbReference type="SUPFAM" id="SSF47216">
    <property type="entry name" value="Proteasome activator"/>
    <property type="match status" value="1"/>
</dbReference>
<dbReference type="GO" id="GO:0061133">
    <property type="term" value="F:endopeptidase activator activity"/>
    <property type="evidence" value="ECO:0007669"/>
    <property type="project" value="TreeGrafter"/>
</dbReference>
<dbReference type="InterPro" id="IPR003186">
    <property type="entry name" value="PA28_C"/>
</dbReference>
<sequence length="250" mass="27036">MPKTMKSFRTKTSKEAEEILTNGMATVTKIEKAIAEHFPFGAGELSKAEASFRSDLETNGLDAANALLSTSIPAARDLISLGIYHIQVMERFISLNVPQMEDGNNFGVTVQMTVAKFLQETRESWAKKLDAIPAYYSSRADAVEKLGLAKTSSSQSKTESKSDSSGGKDGDASVTETKVVKEEKVSNGSKMGVYRLGHLLALDVQLYGELQSALLMLLDGYATVIDNMEKNKEKITSPKGTGPSASMGMY</sequence>
<organism evidence="5">
    <name type="scientific">Trieres chinensis</name>
    <name type="common">Marine centric diatom</name>
    <name type="synonym">Odontella sinensis</name>
    <dbReference type="NCBI Taxonomy" id="1514140"/>
    <lineage>
        <taxon>Eukaryota</taxon>
        <taxon>Sar</taxon>
        <taxon>Stramenopiles</taxon>
        <taxon>Ochrophyta</taxon>
        <taxon>Bacillariophyta</taxon>
        <taxon>Mediophyceae</taxon>
        <taxon>Biddulphiophycidae</taxon>
        <taxon>Eupodiscales</taxon>
        <taxon>Parodontellaceae</taxon>
        <taxon>Trieres</taxon>
    </lineage>
</organism>
<evidence type="ECO:0000256" key="1">
    <source>
        <dbReference type="ARBA" id="ARBA00005883"/>
    </source>
</evidence>
<feature type="domain" description="Proteasome activator PA28 C-terminal" evidence="4">
    <location>
        <begin position="83"/>
        <end position="146"/>
    </location>
</feature>
<reference evidence="5" key="1">
    <citation type="submission" date="2021-01" db="EMBL/GenBank/DDBJ databases">
        <authorList>
            <person name="Corre E."/>
            <person name="Pelletier E."/>
            <person name="Niang G."/>
            <person name="Scheremetjew M."/>
            <person name="Finn R."/>
            <person name="Kale V."/>
            <person name="Holt S."/>
            <person name="Cochrane G."/>
            <person name="Meng A."/>
            <person name="Brown T."/>
            <person name="Cohen L."/>
        </authorList>
    </citation>
    <scope>NUCLEOTIDE SEQUENCE</scope>
    <source>
        <strain evidence="5">Grunow 1884</strain>
    </source>
</reference>
<dbReference type="GO" id="GO:0005737">
    <property type="term" value="C:cytoplasm"/>
    <property type="evidence" value="ECO:0007669"/>
    <property type="project" value="TreeGrafter"/>
</dbReference>
<dbReference type="GO" id="GO:0061136">
    <property type="term" value="P:regulation of proteasomal protein catabolic process"/>
    <property type="evidence" value="ECO:0007669"/>
    <property type="project" value="TreeGrafter"/>
</dbReference>
<evidence type="ECO:0000313" key="5">
    <source>
        <dbReference type="EMBL" id="CAD9337349.1"/>
    </source>
</evidence>
<dbReference type="PANTHER" id="PTHR10660">
    <property type="entry name" value="PROTEASOME REGULATOR PA28"/>
    <property type="match status" value="1"/>
</dbReference>
<evidence type="ECO:0000259" key="4">
    <source>
        <dbReference type="Pfam" id="PF02252"/>
    </source>
</evidence>
<dbReference type="Pfam" id="PF02252">
    <property type="entry name" value="PA28_C"/>
    <property type="match status" value="1"/>
</dbReference>
<dbReference type="Gene3D" id="1.20.120.180">
    <property type="entry name" value="Proteasome activator pa28, C-terminal domain"/>
    <property type="match status" value="1"/>
</dbReference>
<dbReference type="GO" id="GO:0005654">
    <property type="term" value="C:nucleoplasm"/>
    <property type="evidence" value="ECO:0007669"/>
    <property type="project" value="TreeGrafter"/>
</dbReference>
<dbReference type="AlphaFoldDB" id="A0A7S1ZFD1"/>
<dbReference type="PANTHER" id="PTHR10660:SF2">
    <property type="entry name" value="LD45860P"/>
    <property type="match status" value="1"/>
</dbReference>
<gene>
    <name evidence="5" type="ORF">OSIN01602_LOCUS9094</name>
</gene>
<dbReference type="GO" id="GO:0008537">
    <property type="term" value="C:proteasome activator complex"/>
    <property type="evidence" value="ECO:0007669"/>
    <property type="project" value="InterPro"/>
</dbReference>
<dbReference type="EMBL" id="HBGO01016080">
    <property type="protein sequence ID" value="CAD9337349.1"/>
    <property type="molecule type" value="Transcribed_RNA"/>
</dbReference>
<protein>
    <recommendedName>
        <fullName evidence="4">Proteasome activator PA28 C-terminal domain-containing protein</fullName>
    </recommendedName>
</protein>
<dbReference type="InterPro" id="IPR009077">
    <property type="entry name" value="Proteasome_activ_PA28"/>
</dbReference>
<comment type="similarity">
    <text evidence="1">Belongs to the PA28 family.</text>
</comment>
<proteinExistence type="inferred from homology"/>
<evidence type="ECO:0000256" key="2">
    <source>
        <dbReference type="ARBA" id="ARBA00022942"/>
    </source>
</evidence>
<dbReference type="InterPro" id="IPR036252">
    <property type="entry name" value="Proteasome_activ_sf"/>
</dbReference>
<keyword evidence="2" id="KW-0647">Proteasome</keyword>